<name>X1CNQ0_9ZZZZ</name>
<dbReference type="FunFam" id="3.40.50.970:FF:000022">
    <property type="entry name" value="2-oxoglutarate ferredoxin oxidoreductase alpha subunit"/>
    <property type="match status" value="1"/>
</dbReference>
<proteinExistence type="predicted"/>
<feature type="non-terminal residue" evidence="3">
    <location>
        <position position="200"/>
    </location>
</feature>
<reference evidence="3" key="1">
    <citation type="journal article" date="2014" name="Front. Microbiol.">
        <title>High frequency of phylogenetically diverse reductive dehalogenase-homologous genes in deep subseafloor sedimentary metagenomes.</title>
        <authorList>
            <person name="Kawai M."/>
            <person name="Futagami T."/>
            <person name="Toyoda A."/>
            <person name="Takaki Y."/>
            <person name="Nishi S."/>
            <person name="Hori S."/>
            <person name="Arai W."/>
            <person name="Tsubouchi T."/>
            <person name="Morono Y."/>
            <person name="Uchiyama I."/>
            <person name="Ito T."/>
            <person name="Fujiyama A."/>
            <person name="Inagaki F."/>
            <person name="Takami H."/>
        </authorList>
    </citation>
    <scope>NUCLEOTIDE SEQUENCE</scope>
    <source>
        <strain evidence="3">Expedition CK06-06</strain>
    </source>
</reference>
<dbReference type="Pfam" id="PF01855">
    <property type="entry name" value="POR_N"/>
    <property type="match status" value="1"/>
</dbReference>
<dbReference type="InterPro" id="IPR002880">
    <property type="entry name" value="Pyrv_Fd/Flavodoxin_OxRdtase_N"/>
</dbReference>
<dbReference type="PANTHER" id="PTHR32154:SF14">
    <property type="entry name" value="2-OXOGLUTARATE SYNTHASE SUBUNIT KORA"/>
    <property type="match status" value="1"/>
</dbReference>
<gene>
    <name evidence="3" type="ORF">S01H4_47267</name>
</gene>
<dbReference type="AlphaFoldDB" id="X1CNQ0"/>
<dbReference type="InterPro" id="IPR050722">
    <property type="entry name" value="Pyruvate:ferred/Flavod_OxRd"/>
</dbReference>
<evidence type="ECO:0000313" key="3">
    <source>
        <dbReference type="EMBL" id="GAG97773.1"/>
    </source>
</evidence>
<dbReference type="InterPro" id="IPR029061">
    <property type="entry name" value="THDP-binding"/>
</dbReference>
<protein>
    <recommendedName>
        <fullName evidence="2">Pyruvate flavodoxin/ferredoxin oxidoreductase pyrimidine binding domain-containing protein</fullName>
    </recommendedName>
</protein>
<dbReference type="CDD" id="cd07034">
    <property type="entry name" value="TPP_PYR_PFOR_IOR-alpha_like"/>
    <property type="match status" value="1"/>
</dbReference>
<keyword evidence="1" id="KW-0560">Oxidoreductase</keyword>
<dbReference type="GO" id="GO:0016491">
    <property type="term" value="F:oxidoreductase activity"/>
    <property type="evidence" value="ECO:0007669"/>
    <property type="project" value="UniProtKB-KW"/>
</dbReference>
<comment type="caution">
    <text evidence="3">The sequence shown here is derived from an EMBL/GenBank/DDBJ whole genome shotgun (WGS) entry which is preliminary data.</text>
</comment>
<feature type="domain" description="Pyruvate flavodoxin/ferredoxin oxidoreductase pyrimidine binding" evidence="2">
    <location>
        <begin position="23"/>
        <end position="194"/>
    </location>
</feature>
<dbReference type="Gene3D" id="3.40.50.970">
    <property type="match status" value="1"/>
</dbReference>
<organism evidence="3">
    <name type="scientific">marine sediment metagenome</name>
    <dbReference type="NCBI Taxonomy" id="412755"/>
    <lineage>
        <taxon>unclassified sequences</taxon>
        <taxon>metagenomes</taxon>
        <taxon>ecological metagenomes</taxon>
    </lineage>
</organism>
<sequence length="200" mass="21394">MKANPKDVRTGVFYIDGDVAAAEGALAAGCKFLGGYPITPSTEAAEAFARRAPQVGAMFIQMEDELGSIATVMGASLSGQKAMTITSGPGFSLMMETIGFGAMLEIPFVIINIQRSGPSTGLPTRTGQADMMQARWGSHGEYEVITLSPDSPQESFDFTIKAFNLAEKYRAPVMLMSDECVGHMTEKVEIPEADKIDLEP</sequence>
<evidence type="ECO:0000256" key="1">
    <source>
        <dbReference type="ARBA" id="ARBA00023002"/>
    </source>
</evidence>
<dbReference type="EMBL" id="BART01026509">
    <property type="protein sequence ID" value="GAG97773.1"/>
    <property type="molecule type" value="Genomic_DNA"/>
</dbReference>
<evidence type="ECO:0000259" key="2">
    <source>
        <dbReference type="Pfam" id="PF01855"/>
    </source>
</evidence>
<dbReference type="SUPFAM" id="SSF52518">
    <property type="entry name" value="Thiamin diphosphate-binding fold (THDP-binding)"/>
    <property type="match status" value="1"/>
</dbReference>
<dbReference type="GO" id="GO:0006979">
    <property type="term" value="P:response to oxidative stress"/>
    <property type="evidence" value="ECO:0007669"/>
    <property type="project" value="TreeGrafter"/>
</dbReference>
<dbReference type="PANTHER" id="PTHR32154">
    <property type="entry name" value="PYRUVATE-FLAVODOXIN OXIDOREDUCTASE-RELATED"/>
    <property type="match status" value="1"/>
</dbReference>
<accession>X1CNQ0</accession>